<proteinExistence type="predicted"/>
<name>A0ABP7VRM9_9BACI</name>
<reference evidence="2" key="1">
    <citation type="journal article" date="2019" name="Int. J. Syst. Evol. Microbiol.">
        <title>The Global Catalogue of Microorganisms (GCM) 10K type strain sequencing project: providing services to taxonomists for standard genome sequencing and annotation.</title>
        <authorList>
            <consortium name="The Broad Institute Genomics Platform"/>
            <consortium name="The Broad Institute Genome Sequencing Center for Infectious Disease"/>
            <person name="Wu L."/>
            <person name="Ma J."/>
        </authorList>
    </citation>
    <scope>NUCLEOTIDE SEQUENCE [LARGE SCALE GENOMIC DNA]</scope>
    <source>
        <strain evidence="2">JCM 17250</strain>
    </source>
</reference>
<organism evidence="1 2">
    <name type="scientific">Amphibacillus indicireducens</name>
    <dbReference type="NCBI Taxonomy" id="1076330"/>
    <lineage>
        <taxon>Bacteria</taxon>
        <taxon>Bacillati</taxon>
        <taxon>Bacillota</taxon>
        <taxon>Bacilli</taxon>
        <taxon>Bacillales</taxon>
        <taxon>Bacillaceae</taxon>
        <taxon>Amphibacillus</taxon>
    </lineage>
</organism>
<keyword evidence="2" id="KW-1185">Reference proteome</keyword>
<gene>
    <name evidence="1" type="ORF">GCM10022410_18050</name>
</gene>
<protein>
    <submittedName>
        <fullName evidence="1">Uncharacterized protein</fullName>
    </submittedName>
</protein>
<evidence type="ECO:0000313" key="1">
    <source>
        <dbReference type="EMBL" id="GAA4073004.1"/>
    </source>
</evidence>
<comment type="caution">
    <text evidence="1">The sequence shown here is derived from an EMBL/GenBank/DDBJ whole genome shotgun (WGS) entry which is preliminary data.</text>
</comment>
<evidence type="ECO:0000313" key="2">
    <source>
        <dbReference type="Proteomes" id="UP001501734"/>
    </source>
</evidence>
<dbReference type="Proteomes" id="UP001501734">
    <property type="component" value="Unassembled WGS sequence"/>
</dbReference>
<accession>A0ABP7VRM9</accession>
<dbReference type="EMBL" id="BAABDL010000095">
    <property type="protein sequence ID" value="GAA4073004.1"/>
    <property type="molecule type" value="Genomic_DNA"/>
</dbReference>
<sequence>MIEQIDAEMNRMKKTVVCLSIPKTALMRAYKRQSKINVTTLIMINLFVLMPKLNKELKIDI</sequence>